<proteinExistence type="predicted"/>
<keyword evidence="2" id="KW-0732">Signal</keyword>
<dbReference type="EMBL" id="JACAZI010000023">
    <property type="protein sequence ID" value="KAF7336267.1"/>
    <property type="molecule type" value="Genomic_DNA"/>
</dbReference>
<feature type="chain" id="PRO_5034840659" evidence="2">
    <location>
        <begin position="19"/>
        <end position="188"/>
    </location>
</feature>
<dbReference type="OrthoDB" id="3055193at2759"/>
<evidence type="ECO:0000313" key="3">
    <source>
        <dbReference type="EMBL" id="KAF7336267.1"/>
    </source>
</evidence>
<reference evidence="3" key="1">
    <citation type="submission" date="2020-05" db="EMBL/GenBank/DDBJ databases">
        <title>Mycena genomes resolve the evolution of fungal bioluminescence.</title>
        <authorList>
            <person name="Tsai I.J."/>
        </authorList>
    </citation>
    <scope>NUCLEOTIDE SEQUENCE</scope>
    <source>
        <strain evidence="3">CCC161011</strain>
    </source>
</reference>
<evidence type="ECO:0000256" key="1">
    <source>
        <dbReference type="SAM" id="MobiDB-lite"/>
    </source>
</evidence>
<gene>
    <name evidence="3" type="ORF">MVEN_02174900</name>
</gene>
<feature type="compositionally biased region" description="Low complexity" evidence="1">
    <location>
        <begin position="112"/>
        <end position="131"/>
    </location>
</feature>
<evidence type="ECO:0000313" key="4">
    <source>
        <dbReference type="Proteomes" id="UP000620124"/>
    </source>
</evidence>
<evidence type="ECO:0000256" key="2">
    <source>
        <dbReference type="SAM" id="SignalP"/>
    </source>
</evidence>
<dbReference type="AlphaFoldDB" id="A0A8H7CHL3"/>
<feature type="signal peptide" evidence="2">
    <location>
        <begin position="1"/>
        <end position="18"/>
    </location>
</feature>
<protein>
    <submittedName>
        <fullName evidence="3">Uncharacterized protein</fullName>
    </submittedName>
</protein>
<sequence>MFALSVIFAASFSVLVAAQALLDELRLPTSDPQCGICSPALANAFATKQATTECNTHFASDFFNCLICSSQTGSLSPPALGLPNIRGASDDFIQRCAKNGFSVQISIGGDGSVSVQTPGSSTPSGTTGASSNKSSDGNTSLTLDSKDSDPSSTSSSDPAATSAKKDGGERVVPGAGLLVSILLGMAFL</sequence>
<organism evidence="3 4">
    <name type="scientific">Mycena venus</name>
    <dbReference type="NCBI Taxonomy" id="2733690"/>
    <lineage>
        <taxon>Eukaryota</taxon>
        <taxon>Fungi</taxon>
        <taxon>Dikarya</taxon>
        <taxon>Basidiomycota</taxon>
        <taxon>Agaricomycotina</taxon>
        <taxon>Agaricomycetes</taxon>
        <taxon>Agaricomycetidae</taxon>
        <taxon>Agaricales</taxon>
        <taxon>Marasmiineae</taxon>
        <taxon>Mycenaceae</taxon>
        <taxon>Mycena</taxon>
    </lineage>
</organism>
<name>A0A8H7CHL3_9AGAR</name>
<accession>A0A8H7CHL3</accession>
<feature type="region of interest" description="Disordered" evidence="1">
    <location>
        <begin position="112"/>
        <end position="170"/>
    </location>
</feature>
<dbReference type="Proteomes" id="UP000620124">
    <property type="component" value="Unassembled WGS sequence"/>
</dbReference>
<feature type="compositionally biased region" description="Low complexity" evidence="1">
    <location>
        <begin position="150"/>
        <end position="162"/>
    </location>
</feature>
<comment type="caution">
    <text evidence="3">The sequence shown here is derived from an EMBL/GenBank/DDBJ whole genome shotgun (WGS) entry which is preliminary data.</text>
</comment>
<keyword evidence="4" id="KW-1185">Reference proteome</keyword>